<gene>
    <name evidence="1" type="ORF">G3M58_97060</name>
</gene>
<dbReference type="Gene3D" id="3.40.50.300">
    <property type="entry name" value="P-loop containing nucleotide triphosphate hydrolases"/>
    <property type="match status" value="1"/>
</dbReference>
<sequence>LDYHEASAVQAEKGTDELVSRLVERFHQVARDYEVVLVLGSDFAATQLPDELALNARLANEFGASVIAVVGGKGQNAESVRAETRNAYRAYAGLGCDVLAMVVNRVASEDRAT</sequence>
<dbReference type="InterPro" id="IPR027417">
    <property type="entry name" value="P-loop_NTPase"/>
</dbReference>
<dbReference type="InterPro" id="IPR050500">
    <property type="entry name" value="Phos_Acetyltrans/Butyryltrans"/>
</dbReference>
<reference evidence="1" key="1">
    <citation type="submission" date="2020-01" db="EMBL/GenBank/DDBJ databases">
        <title>Insect and environment-associated Actinomycetes.</title>
        <authorList>
            <person name="Currrie C."/>
            <person name="Chevrette M."/>
            <person name="Carlson C."/>
            <person name="Stubbendieck R."/>
            <person name="Wendt-Pienkowski E."/>
        </authorList>
    </citation>
    <scope>NUCLEOTIDE SEQUENCE</scope>
    <source>
        <strain evidence="1">SID7499</strain>
    </source>
</reference>
<name>A0A6G3Y110_9ACTN</name>
<comment type="caution">
    <text evidence="1">The sequence shown here is derived from an EMBL/GenBank/DDBJ whole genome shotgun (WGS) entry which is preliminary data.</text>
</comment>
<organism evidence="1">
    <name type="scientific">Streptomyces sp. SID7499</name>
    <dbReference type="NCBI Taxonomy" id="2706086"/>
    <lineage>
        <taxon>Bacteria</taxon>
        <taxon>Bacillati</taxon>
        <taxon>Actinomycetota</taxon>
        <taxon>Actinomycetes</taxon>
        <taxon>Kitasatosporales</taxon>
        <taxon>Streptomycetaceae</taxon>
        <taxon>Streptomyces</taxon>
    </lineage>
</organism>
<proteinExistence type="predicted"/>
<protein>
    <submittedName>
        <fullName evidence="1">AAA family ATPase</fullName>
    </submittedName>
</protein>
<accession>A0A6G3Y110</accession>
<dbReference type="PANTHER" id="PTHR43356:SF3">
    <property type="entry name" value="PHOSPHATE ACETYLTRANSFERASE"/>
    <property type="match status" value="1"/>
</dbReference>
<dbReference type="AlphaFoldDB" id="A0A6G3Y110"/>
<evidence type="ECO:0000313" key="1">
    <source>
        <dbReference type="EMBL" id="NEE23759.1"/>
    </source>
</evidence>
<dbReference type="PANTHER" id="PTHR43356">
    <property type="entry name" value="PHOSPHATE ACETYLTRANSFERASE"/>
    <property type="match status" value="1"/>
</dbReference>
<feature type="non-terminal residue" evidence="1">
    <location>
        <position position="113"/>
    </location>
</feature>
<dbReference type="EMBL" id="JAAGMN010010539">
    <property type="protein sequence ID" value="NEE23759.1"/>
    <property type="molecule type" value="Genomic_DNA"/>
</dbReference>
<feature type="non-terminal residue" evidence="1">
    <location>
        <position position="1"/>
    </location>
</feature>